<evidence type="ECO:0000256" key="1">
    <source>
        <dbReference type="ARBA" id="ARBA00022737"/>
    </source>
</evidence>
<name>A0AAD8KS08_TARER</name>
<dbReference type="Pfam" id="PF00035">
    <property type="entry name" value="dsrm"/>
    <property type="match status" value="1"/>
</dbReference>
<accession>A0AAD8KS08</accession>
<evidence type="ECO:0000256" key="2">
    <source>
        <dbReference type="ARBA" id="ARBA00022884"/>
    </source>
</evidence>
<dbReference type="Proteomes" id="UP001229421">
    <property type="component" value="Unassembled WGS sequence"/>
</dbReference>
<sequence length="344" mass="36494">MALSMDGAQDDDSMYKSLLQELAQKKNLLLPVYATNRTGPPHSPCFISTVEVSGESYVGEAARTKKQSEMNAAKVAYTALIEGGPRTNNATAVSNIVGTSTKNASTAVSNIVGTSTNNATAVSNIAGTSSSGSSNLQTVITPKNEPSTSKMQTIITNRVSYAIPSDPEKAKGYLELKDLQDVIEKHTMTLPPIMIHQPQPTSTPSIVDHAKPDIKQKNHVIQTSEGSGSNGKKIKQSFNETTSIPVMDLRSAKSSPSVADVPKPSIILTNHAVQAGEGSGSTGKKIQSFVKEVTLNSVTDSGSTMPQSTKILIRPHVQGMTYDGPIQVSDNEWVAMKVNAHDGM</sequence>
<keyword evidence="1" id="KW-0677">Repeat</keyword>
<dbReference type="SUPFAM" id="SSF54768">
    <property type="entry name" value="dsRNA-binding domain-like"/>
    <property type="match status" value="1"/>
</dbReference>
<proteinExistence type="predicted"/>
<dbReference type="SMART" id="SM00358">
    <property type="entry name" value="DSRM"/>
    <property type="match status" value="1"/>
</dbReference>
<evidence type="ECO:0000313" key="6">
    <source>
        <dbReference type="Proteomes" id="UP001229421"/>
    </source>
</evidence>
<evidence type="ECO:0000259" key="4">
    <source>
        <dbReference type="PROSITE" id="PS50137"/>
    </source>
</evidence>
<keyword evidence="2 3" id="KW-0694">RNA-binding</keyword>
<reference evidence="5" key="1">
    <citation type="journal article" date="2023" name="bioRxiv">
        <title>Improved chromosome-level genome assembly for marigold (Tagetes erecta).</title>
        <authorList>
            <person name="Jiang F."/>
            <person name="Yuan L."/>
            <person name="Wang S."/>
            <person name="Wang H."/>
            <person name="Xu D."/>
            <person name="Wang A."/>
            <person name="Fan W."/>
        </authorList>
    </citation>
    <scope>NUCLEOTIDE SEQUENCE</scope>
    <source>
        <strain evidence="5">WSJ</strain>
        <tissue evidence="5">Leaf</tissue>
    </source>
</reference>
<dbReference type="Gene3D" id="3.30.160.20">
    <property type="match status" value="1"/>
</dbReference>
<organism evidence="5 6">
    <name type="scientific">Tagetes erecta</name>
    <name type="common">African marigold</name>
    <dbReference type="NCBI Taxonomy" id="13708"/>
    <lineage>
        <taxon>Eukaryota</taxon>
        <taxon>Viridiplantae</taxon>
        <taxon>Streptophyta</taxon>
        <taxon>Embryophyta</taxon>
        <taxon>Tracheophyta</taxon>
        <taxon>Spermatophyta</taxon>
        <taxon>Magnoliopsida</taxon>
        <taxon>eudicotyledons</taxon>
        <taxon>Gunneridae</taxon>
        <taxon>Pentapetalae</taxon>
        <taxon>asterids</taxon>
        <taxon>campanulids</taxon>
        <taxon>Asterales</taxon>
        <taxon>Asteraceae</taxon>
        <taxon>Asteroideae</taxon>
        <taxon>Heliantheae alliance</taxon>
        <taxon>Tageteae</taxon>
        <taxon>Tagetes</taxon>
    </lineage>
</organism>
<dbReference type="EMBL" id="JAUHHV010000004">
    <property type="protein sequence ID" value="KAK1426146.1"/>
    <property type="molecule type" value="Genomic_DNA"/>
</dbReference>
<keyword evidence="6" id="KW-1185">Reference proteome</keyword>
<dbReference type="PANTHER" id="PTHR46031">
    <property type="match status" value="1"/>
</dbReference>
<protein>
    <recommendedName>
        <fullName evidence="4">DRBM domain-containing protein</fullName>
    </recommendedName>
</protein>
<evidence type="ECO:0000313" key="5">
    <source>
        <dbReference type="EMBL" id="KAK1426146.1"/>
    </source>
</evidence>
<comment type="caution">
    <text evidence="5">The sequence shown here is derived from an EMBL/GenBank/DDBJ whole genome shotgun (WGS) entry which is preliminary data.</text>
</comment>
<feature type="domain" description="DRBM" evidence="4">
    <location>
        <begin position="14"/>
        <end position="82"/>
    </location>
</feature>
<gene>
    <name evidence="5" type="ORF">QVD17_14815</name>
</gene>
<dbReference type="AlphaFoldDB" id="A0AAD8KS08"/>
<evidence type="ECO:0000256" key="3">
    <source>
        <dbReference type="PROSITE-ProRule" id="PRU00266"/>
    </source>
</evidence>
<dbReference type="PROSITE" id="PS50137">
    <property type="entry name" value="DS_RBD"/>
    <property type="match status" value="1"/>
</dbReference>
<dbReference type="GO" id="GO:0003723">
    <property type="term" value="F:RNA binding"/>
    <property type="evidence" value="ECO:0007669"/>
    <property type="project" value="UniProtKB-UniRule"/>
</dbReference>
<dbReference type="InterPro" id="IPR014720">
    <property type="entry name" value="dsRBD_dom"/>
</dbReference>
<dbReference type="PANTHER" id="PTHR46031:SF16">
    <property type="entry name" value="DOUBLE-STRANDED RNA-BINDING PROTEIN 4"/>
    <property type="match status" value="1"/>
</dbReference>